<dbReference type="Pfam" id="PF13671">
    <property type="entry name" value="AAA_33"/>
    <property type="match status" value="1"/>
</dbReference>
<protein>
    <recommendedName>
        <fullName evidence="2">Aminoglycoside phosphotransferase domain-containing protein</fullName>
    </recommendedName>
</protein>
<dbReference type="RefSeq" id="WP_137481706.1">
    <property type="nucleotide sequence ID" value="NZ_SZZP01000018.1"/>
</dbReference>
<evidence type="ECO:0000256" key="1">
    <source>
        <dbReference type="SAM" id="MobiDB-lite"/>
    </source>
</evidence>
<evidence type="ECO:0000313" key="4">
    <source>
        <dbReference type="Proteomes" id="UP000305095"/>
    </source>
</evidence>
<dbReference type="Pfam" id="PF01636">
    <property type="entry name" value="APH"/>
    <property type="match status" value="1"/>
</dbReference>
<dbReference type="SUPFAM" id="SSF56112">
    <property type="entry name" value="Protein kinase-like (PK-like)"/>
    <property type="match status" value="1"/>
</dbReference>
<dbReference type="EMBL" id="SZZP01000018">
    <property type="protein sequence ID" value="TKV78298.1"/>
    <property type="molecule type" value="Genomic_DNA"/>
</dbReference>
<feature type="domain" description="Aminoglycoside phosphotransferase" evidence="2">
    <location>
        <begin position="73"/>
        <end position="280"/>
    </location>
</feature>
<dbReference type="Proteomes" id="UP000305095">
    <property type="component" value="Unassembled WGS sequence"/>
</dbReference>
<proteinExistence type="predicted"/>
<dbReference type="Gene3D" id="3.40.50.300">
    <property type="entry name" value="P-loop containing nucleotide triphosphate hydrolases"/>
    <property type="match status" value="1"/>
</dbReference>
<evidence type="ECO:0000259" key="2">
    <source>
        <dbReference type="Pfam" id="PF01636"/>
    </source>
</evidence>
<evidence type="ECO:0000313" key="3">
    <source>
        <dbReference type="EMBL" id="TKV78298.1"/>
    </source>
</evidence>
<dbReference type="InterPro" id="IPR027417">
    <property type="entry name" value="P-loop_NTPase"/>
</dbReference>
<organism evidence="3 4">
    <name type="scientific">Bradyrhizobium elkanii</name>
    <dbReference type="NCBI Taxonomy" id="29448"/>
    <lineage>
        <taxon>Bacteria</taxon>
        <taxon>Pseudomonadati</taxon>
        <taxon>Pseudomonadota</taxon>
        <taxon>Alphaproteobacteria</taxon>
        <taxon>Hyphomicrobiales</taxon>
        <taxon>Nitrobacteraceae</taxon>
        <taxon>Bradyrhizobium</taxon>
    </lineage>
</organism>
<feature type="region of interest" description="Disordered" evidence="1">
    <location>
        <begin position="500"/>
        <end position="531"/>
    </location>
</feature>
<dbReference type="InterPro" id="IPR052732">
    <property type="entry name" value="Cell-binding_unc_protein"/>
</dbReference>
<dbReference type="PANTHER" id="PTHR43883">
    <property type="entry name" value="SLR0207 PROTEIN"/>
    <property type="match status" value="1"/>
</dbReference>
<comment type="caution">
    <text evidence="3">The sequence shown here is derived from an EMBL/GenBank/DDBJ whole genome shotgun (WGS) entry which is preliminary data.</text>
</comment>
<dbReference type="SUPFAM" id="SSF52540">
    <property type="entry name" value="P-loop containing nucleoside triphosphate hydrolases"/>
    <property type="match status" value="1"/>
</dbReference>
<accession>A0A4U6RVJ8</accession>
<gene>
    <name evidence="3" type="ORF">FDV58_27595</name>
</gene>
<sequence length="531" mass="58173">MMTPASSTETATGETGQAAVLSFLASSGEPNAPVKRIDTHCSIVFLEPSRVLKIKRAVKLPYLDFSTLEKRRRACEDEIAVSKRHAPAIYRRVVPITRGRDGLAVGGTGPVVEWAVEMARFDENKTLDHLAEQDAIRPELGESLAAILLKSHRELVGSDGSHWLTSLPVIIDRNTEQFRTESAHSCRKIDELHELSHRSLARNLELLRLRAAAGQVRHCHGDAHLGNIVLLDGEPVLFDAIEFDPDIATTDVLYDFAFPLMDLLYFRRDTVANRLFNGYMQTAWDTQSGALCLLPLFLSMRAAIRANVLFTKVRQHQLDQAIAAQARRYFELARRLIEPEPPRLVAVGGKSGTGKSVLARDMAHLIAPPPGALVLRSDVIRKQLSHVAEHATLPPETYTPEASDRVYQAMLDRAGQALGQGVSVILDAAFLKPGERDAAEAVARDAKVDFRGIFLTAARATRLHRVASRQNDASDATSDVVLIQDSIETGMIDWDIVDASGTPSTTVERSTSRLLASPTDRASGPSPKGNS</sequence>
<dbReference type="PANTHER" id="PTHR43883:SF1">
    <property type="entry name" value="GLUCONOKINASE"/>
    <property type="match status" value="1"/>
</dbReference>
<dbReference type="AlphaFoldDB" id="A0A4U6RVJ8"/>
<reference evidence="3 4" key="1">
    <citation type="submission" date="2019-05" db="EMBL/GenBank/DDBJ databases">
        <title>Draft Genome of Bradyrhizobium elkanii strain SEMIA 938, Used in Commercial Inoculants for Lupinus spp. in Brazil.</title>
        <authorList>
            <person name="Hungria M."/>
            <person name="Delamuta J.R.M."/>
            <person name="Ribeiro R.A."/>
            <person name="Nogueira M.A."/>
        </authorList>
    </citation>
    <scope>NUCLEOTIDE SEQUENCE [LARGE SCALE GENOMIC DNA]</scope>
    <source>
        <strain evidence="3 4">Semia 938</strain>
    </source>
</reference>
<dbReference type="InterPro" id="IPR011009">
    <property type="entry name" value="Kinase-like_dom_sf"/>
</dbReference>
<dbReference type="InterPro" id="IPR002575">
    <property type="entry name" value="Aminoglycoside_PTrfase"/>
</dbReference>
<name>A0A4U6RVJ8_BRAEL</name>
<feature type="compositionally biased region" description="Polar residues" evidence="1">
    <location>
        <begin position="501"/>
        <end position="514"/>
    </location>
</feature>